<proteinExistence type="predicted"/>
<evidence type="ECO:0000313" key="2">
    <source>
        <dbReference type="EMBL" id="KAJ3036638.1"/>
    </source>
</evidence>
<evidence type="ECO:0000313" key="3">
    <source>
        <dbReference type="Proteomes" id="UP001212841"/>
    </source>
</evidence>
<evidence type="ECO:0000256" key="1">
    <source>
        <dbReference type="SAM" id="MobiDB-lite"/>
    </source>
</evidence>
<keyword evidence="3" id="KW-1185">Reference proteome</keyword>
<name>A0AAD5S3P5_9FUNG</name>
<dbReference type="AlphaFoldDB" id="A0AAD5S3P5"/>
<protein>
    <submittedName>
        <fullName evidence="2">Uncharacterized protein</fullName>
    </submittedName>
</protein>
<organism evidence="2 3">
    <name type="scientific">Rhizophlyctis rosea</name>
    <dbReference type="NCBI Taxonomy" id="64517"/>
    <lineage>
        <taxon>Eukaryota</taxon>
        <taxon>Fungi</taxon>
        <taxon>Fungi incertae sedis</taxon>
        <taxon>Chytridiomycota</taxon>
        <taxon>Chytridiomycota incertae sedis</taxon>
        <taxon>Chytridiomycetes</taxon>
        <taxon>Rhizophlyctidales</taxon>
        <taxon>Rhizophlyctidaceae</taxon>
        <taxon>Rhizophlyctis</taxon>
    </lineage>
</organism>
<dbReference type="Proteomes" id="UP001212841">
    <property type="component" value="Unassembled WGS sequence"/>
</dbReference>
<reference evidence="2" key="1">
    <citation type="submission" date="2020-05" db="EMBL/GenBank/DDBJ databases">
        <title>Phylogenomic resolution of chytrid fungi.</title>
        <authorList>
            <person name="Stajich J.E."/>
            <person name="Amses K."/>
            <person name="Simmons R."/>
            <person name="Seto K."/>
            <person name="Myers J."/>
            <person name="Bonds A."/>
            <person name="Quandt C.A."/>
            <person name="Barry K."/>
            <person name="Liu P."/>
            <person name="Grigoriev I."/>
            <person name="Longcore J.E."/>
            <person name="James T.Y."/>
        </authorList>
    </citation>
    <scope>NUCLEOTIDE SEQUENCE</scope>
    <source>
        <strain evidence="2">JEL0318</strain>
    </source>
</reference>
<comment type="caution">
    <text evidence="2">The sequence shown here is derived from an EMBL/GenBank/DDBJ whole genome shotgun (WGS) entry which is preliminary data.</text>
</comment>
<sequence>MSANDYLDHSKATVPAIDARGNQVSAIDSSAATTTDAKAYNVNAESAGNTLGASAGGHTFDAADTLGTAGSHPPIHATPGTAEERPKLPRHGFM</sequence>
<feature type="region of interest" description="Disordered" evidence="1">
    <location>
        <begin position="62"/>
        <end position="94"/>
    </location>
</feature>
<dbReference type="EMBL" id="JADGJD010001916">
    <property type="protein sequence ID" value="KAJ3036638.1"/>
    <property type="molecule type" value="Genomic_DNA"/>
</dbReference>
<gene>
    <name evidence="2" type="ORF">HK097_003779</name>
</gene>
<accession>A0AAD5S3P5</accession>